<keyword evidence="1" id="KW-0812">Transmembrane</keyword>
<dbReference type="Proteomes" id="UP000321583">
    <property type="component" value="Unassembled WGS sequence"/>
</dbReference>
<name>A0A562DL77_9GAMM</name>
<keyword evidence="3" id="KW-1185">Reference proteome</keyword>
<feature type="transmembrane region" description="Helical" evidence="1">
    <location>
        <begin position="67"/>
        <end position="86"/>
    </location>
</feature>
<dbReference type="RefSeq" id="WP_147208442.1">
    <property type="nucleotide sequence ID" value="NZ_VLJS01000054.1"/>
</dbReference>
<keyword evidence="1" id="KW-1133">Transmembrane helix</keyword>
<comment type="caution">
    <text evidence="2">The sequence shown here is derived from an EMBL/GenBank/DDBJ whole genome shotgun (WGS) entry which is preliminary data.</text>
</comment>
<gene>
    <name evidence="2" type="ORF">L613_002600000070</name>
</gene>
<proteinExistence type="predicted"/>
<protein>
    <recommendedName>
        <fullName evidence="4">DUF2975 domain-containing protein</fullName>
    </recommendedName>
</protein>
<feature type="transmembrane region" description="Helical" evidence="1">
    <location>
        <begin position="12"/>
        <end position="37"/>
    </location>
</feature>
<evidence type="ECO:0000256" key="1">
    <source>
        <dbReference type="SAM" id="Phobius"/>
    </source>
</evidence>
<dbReference type="AlphaFoldDB" id="A0A562DL77"/>
<sequence length="179" mass="19043">MTPEMKIRRHGYRLMSLASLGTVVSVTLGMGSALWLLSGHGSLFGAWMVFGLPWDEASRLPPGDRGLLALSILVATAAYVVPLAAVRRLGKALYACDALSPAVATAFMRLAHSLPLSAALVVAAGVIAAVVRSQQGDWVLHITVDTNPYYFLLACLCLYSVAHLLRLAVRAAEDARSIV</sequence>
<evidence type="ECO:0000313" key="2">
    <source>
        <dbReference type="EMBL" id="TWH10419.1"/>
    </source>
</evidence>
<keyword evidence="1" id="KW-0472">Membrane</keyword>
<feature type="transmembrane region" description="Helical" evidence="1">
    <location>
        <begin position="107"/>
        <end position="129"/>
    </location>
</feature>
<accession>A0A562DL77</accession>
<evidence type="ECO:0008006" key="4">
    <source>
        <dbReference type="Google" id="ProtNLM"/>
    </source>
</evidence>
<dbReference type="OrthoDB" id="5986695at2"/>
<dbReference type="EMBL" id="VLJS01000054">
    <property type="protein sequence ID" value="TWH10419.1"/>
    <property type="molecule type" value="Genomic_DNA"/>
</dbReference>
<reference evidence="2 3" key="1">
    <citation type="submission" date="2019-07" db="EMBL/GenBank/DDBJ databases">
        <title>Genome sequencing of lignin-degrading bacterial isolates.</title>
        <authorList>
            <person name="Gladden J."/>
        </authorList>
    </citation>
    <scope>NUCLEOTIDE SEQUENCE [LARGE SCALE GENOMIC DNA]</scope>
    <source>
        <strain evidence="2 3">J19</strain>
    </source>
</reference>
<evidence type="ECO:0000313" key="3">
    <source>
        <dbReference type="Proteomes" id="UP000321583"/>
    </source>
</evidence>
<feature type="transmembrane region" description="Helical" evidence="1">
    <location>
        <begin position="149"/>
        <end position="169"/>
    </location>
</feature>
<organism evidence="2 3">
    <name type="scientific">Pseudoxanthomonas taiwanensis J19</name>
    <dbReference type="NCBI Taxonomy" id="935569"/>
    <lineage>
        <taxon>Bacteria</taxon>
        <taxon>Pseudomonadati</taxon>
        <taxon>Pseudomonadota</taxon>
        <taxon>Gammaproteobacteria</taxon>
        <taxon>Lysobacterales</taxon>
        <taxon>Lysobacteraceae</taxon>
        <taxon>Pseudoxanthomonas</taxon>
    </lineage>
</organism>